<proteinExistence type="predicted"/>
<organism evidence="2 3">
    <name type="scientific">Prevotella disiens JCM 6334 = ATCC 29426</name>
    <dbReference type="NCBI Taxonomy" id="1235811"/>
    <lineage>
        <taxon>Bacteria</taxon>
        <taxon>Pseudomonadati</taxon>
        <taxon>Bacteroidota</taxon>
        <taxon>Bacteroidia</taxon>
        <taxon>Bacteroidales</taxon>
        <taxon>Prevotellaceae</taxon>
        <taxon>Prevotella</taxon>
    </lineage>
</organism>
<evidence type="ECO:0000313" key="3">
    <source>
        <dbReference type="Proteomes" id="UP000016660"/>
    </source>
</evidence>
<feature type="transmembrane region" description="Helical" evidence="1">
    <location>
        <begin position="6"/>
        <end position="25"/>
    </location>
</feature>
<evidence type="ECO:0000313" key="2">
    <source>
        <dbReference type="EMBL" id="ERJ77020.1"/>
    </source>
</evidence>
<name>A0ABN0NSB2_9BACT</name>
<dbReference type="Proteomes" id="UP000016660">
    <property type="component" value="Unassembled WGS sequence"/>
</dbReference>
<evidence type="ECO:0000256" key="1">
    <source>
        <dbReference type="SAM" id="Phobius"/>
    </source>
</evidence>
<gene>
    <name evidence="2" type="ORF">HMPREF0653_01276</name>
</gene>
<reference evidence="2 3" key="1">
    <citation type="submission" date="2013-06" db="EMBL/GenBank/DDBJ databases">
        <authorList>
            <person name="Weinstock G."/>
            <person name="Sodergren E."/>
            <person name="Lobos E.A."/>
            <person name="Fulton L."/>
            <person name="Fulton R."/>
            <person name="Courtney L."/>
            <person name="Fronick C."/>
            <person name="O'Laughlin M."/>
            <person name="Godfrey J."/>
            <person name="Wilson R.M."/>
            <person name="Miner T."/>
            <person name="Farmer C."/>
            <person name="Delehaunty K."/>
            <person name="Cordes M."/>
            <person name="Minx P."/>
            <person name="Tomlinson C."/>
            <person name="Chen J."/>
            <person name="Wollam A."/>
            <person name="Pepin K.H."/>
            <person name="Bhonagiri V."/>
            <person name="Zhang X."/>
            <person name="Warren W."/>
            <person name="Mitreva M."/>
            <person name="Mardis E.R."/>
            <person name="Wilson R.K."/>
        </authorList>
    </citation>
    <scope>NUCLEOTIDE SEQUENCE [LARGE SCALE GENOMIC DNA]</scope>
    <source>
        <strain evidence="2 3">ATCC 29426</strain>
    </source>
</reference>
<protein>
    <submittedName>
        <fullName evidence="2">Uncharacterized protein</fullName>
    </submittedName>
</protein>
<keyword evidence="1" id="KW-0812">Transmembrane</keyword>
<keyword evidence="3" id="KW-1185">Reference proteome</keyword>
<dbReference type="EMBL" id="AWUY01000098">
    <property type="protein sequence ID" value="ERJ77020.1"/>
    <property type="molecule type" value="Genomic_DNA"/>
</dbReference>
<comment type="caution">
    <text evidence="2">The sequence shown here is derived from an EMBL/GenBank/DDBJ whole genome shotgun (WGS) entry which is preliminary data.</text>
</comment>
<keyword evidence="1" id="KW-0472">Membrane</keyword>
<sequence length="41" mass="4845">MSNYLVVGIPVYLLLVKIFLFRNLVSVKNFCLENIYPQIRN</sequence>
<keyword evidence="1" id="KW-1133">Transmembrane helix</keyword>
<accession>A0ABN0NSB2</accession>